<dbReference type="Proteomes" id="UP000523007">
    <property type="component" value="Unassembled WGS sequence"/>
</dbReference>
<gene>
    <name evidence="1" type="ORF">F4561_003567</name>
</gene>
<dbReference type="EMBL" id="JACHJT010000001">
    <property type="protein sequence ID" value="MBB4932747.1"/>
    <property type="molecule type" value="Genomic_DNA"/>
</dbReference>
<organism evidence="1 2">
    <name type="scientific">Lipingzhangella halophila</name>
    <dbReference type="NCBI Taxonomy" id="1783352"/>
    <lineage>
        <taxon>Bacteria</taxon>
        <taxon>Bacillati</taxon>
        <taxon>Actinomycetota</taxon>
        <taxon>Actinomycetes</taxon>
        <taxon>Streptosporangiales</taxon>
        <taxon>Nocardiopsidaceae</taxon>
        <taxon>Lipingzhangella</taxon>
    </lineage>
</organism>
<accession>A0A7W7RIR9</accession>
<keyword evidence="2" id="KW-1185">Reference proteome</keyword>
<reference evidence="1 2" key="1">
    <citation type="submission" date="2020-08" db="EMBL/GenBank/DDBJ databases">
        <title>Sequencing the genomes of 1000 actinobacteria strains.</title>
        <authorList>
            <person name="Klenk H.-P."/>
        </authorList>
    </citation>
    <scope>NUCLEOTIDE SEQUENCE [LARGE SCALE GENOMIC DNA]</scope>
    <source>
        <strain evidence="1 2">DSM 102030</strain>
    </source>
</reference>
<proteinExistence type="predicted"/>
<comment type="caution">
    <text evidence="1">The sequence shown here is derived from an EMBL/GenBank/DDBJ whole genome shotgun (WGS) entry which is preliminary data.</text>
</comment>
<protein>
    <submittedName>
        <fullName evidence="1">Uncharacterized protein</fullName>
    </submittedName>
</protein>
<evidence type="ECO:0000313" key="1">
    <source>
        <dbReference type="EMBL" id="MBB4932747.1"/>
    </source>
</evidence>
<dbReference type="AlphaFoldDB" id="A0A7W7RIR9"/>
<name>A0A7W7RIR9_9ACTN</name>
<sequence>MRTFTCYTDSQVAMAGTRAPSPAFSEKLLVPRQGQVPGSAPGRIGLWNRPRPLPGRGEAEPAVFGHPDVHVAAVQRRHGDVARVLALLFVGLADHGQPGQFADAAPTAVNSDHAAGSDGRFACGGAQDDGGTGLVLVKTDRFSAELHASAELLEPLPQRVLGIELADPQPIGIGRATRLGGPVAWPDTA</sequence>
<dbReference type="RefSeq" id="WP_184580391.1">
    <property type="nucleotide sequence ID" value="NZ_JACHJT010000001.1"/>
</dbReference>
<evidence type="ECO:0000313" key="2">
    <source>
        <dbReference type="Proteomes" id="UP000523007"/>
    </source>
</evidence>